<sequence length="71" mass="7716">MPFPSHKLARAETVVRVDINNSELQAAVLVDKLVGFGRQQVDDCAVARNIDFCCDIIGNESGTWGVQLVKG</sequence>
<proteinExistence type="predicted"/>
<dbReference type="Proteomes" id="UP001054945">
    <property type="component" value="Unassembled WGS sequence"/>
</dbReference>
<evidence type="ECO:0000313" key="2">
    <source>
        <dbReference type="Proteomes" id="UP001054945"/>
    </source>
</evidence>
<dbReference type="EMBL" id="BPLR01015915">
    <property type="protein sequence ID" value="GIY79646.1"/>
    <property type="molecule type" value="Genomic_DNA"/>
</dbReference>
<name>A0AAV4WAY8_CAEEX</name>
<keyword evidence="2" id="KW-1185">Reference proteome</keyword>
<protein>
    <submittedName>
        <fullName evidence="1">Uncharacterized protein</fullName>
    </submittedName>
</protein>
<organism evidence="1 2">
    <name type="scientific">Caerostris extrusa</name>
    <name type="common">Bark spider</name>
    <name type="synonym">Caerostris bankana</name>
    <dbReference type="NCBI Taxonomy" id="172846"/>
    <lineage>
        <taxon>Eukaryota</taxon>
        <taxon>Metazoa</taxon>
        <taxon>Ecdysozoa</taxon>
        <taxon>Arthropoda</taxon>
        <taxon>Chelicerata</taxon>
        <taxon>Arachnida</taxon>
        <taxon>Araneae</taxon>
        <taxon>Araneomorphae</taxon>
        <taxon>Entelegynae</taxon>
        <taxon>Araneoidea</taxon>
        <taxon>Araneidae</taxon>
        <taxon>Caerostris</taxon>
    </lineage>
</organism>
<evidence type="ECO:0000313" key="1">
    <source>
        <dbReference type="EMBL" id="GIY79646.1"/>
    </source>
</evidence>
<comment type="caution">
    <text evidence="1">The sequence shown here is derived from an EMBL/GenBank/DDBJ whole genome shotgun (WGS) entry which is preliminary data.</text>
</comment>
<reference evidence="1 2" key="1">
    <citation type="submission" date="2021-06" db="EMBL/GenBank/DDBJ databases">
        <title>Caerostris extrusa draft genome.</title>
        <authorList>
            <person name="Kono N."/>
            <person name="Arakawa K."/>
        </authorList>
    </citation>
    <scope>NUCLEOTIDE SEQUENCE [LARGE SCALE GENOMIC DNA]</scope>
</reference>
<accession>A0AAV4WAY8</accession>
<dbReference type="AlphaFoldDB" id="A0AAV4WAY8"/>
<gene>
    <name evidence="1" type="ORF">CEXT_733921</name>
</gene>